<evidence type="ECO:0000256" key="4">
    <source>
        <dbReference type="ARBA" id="ARBA00022741"/>
    </source>
</evidence>
<dbReference type="InterPro" id="IPR000788">
    <property type="entry name" value="RNR_lg_C"/>
</dbReference>
<evidence type="ECO:0000256" key="6">
    <source>
        <dbReference type="ARBA" id="ARBA00023002"/>
    </source>
</evidence>
<feature type="binding site" evidence="8">
    <location>
        <begin position="223"/>
        <end position="224"/>
    </location>
    <ligand>
        <name>substrate</name>
    </ligand>
</feature>
<dbReference type="GO" id="GO:0016032">
    <property type="term" value="P:viral process"/>
    <property type="evidence" value="ECO:0007669"/>
    <property type="project" value="UniProtKB-UniRule"/>
</dbReference>
<name>A0A0K0K5T6_ILTV</name>
<evidence type="ECO:0000256" key="8">
    <source>
        <dbReference type="HAMAP-Rule" id="MF_04026"/>
    </source>
</evidence>
<feature type="binding site" evidence="8">
    <location>
        <begin position="427"/>
        <end position="431"/>
    </location>
    <ligand>
        <name>substrate</name>
    </ligand>
</feature>
<feature type="site" description="Important for electron transfer" evidence="8">
    <location>
        <position position="759"/>
    </location>
</feature>
<feature type="binding site" evidence="8">
    <location>
        <position position="208"/>
    </location>
    <ligand>
        <name>substrate</name>
    </ligand>
</feature>
<feature type="site" description="Interacts with thioredoxin/glutaredoxin" evidence="8">
    <location>
        <position position="782"/>
    </location>
</feature>
<accession>A0A0K0K5T6</accession>
<feature type="domain" description="Ribonucleotide reductase large subunit" evidence="10">
    <location>
        <begin position="592"/>
        <end position="614"/>
    </location>
</feature>
<proteinExistence type="inferred from homology"/>
<comment type="function">
    <text evidence="9">Provides the precursors necessary for DNA synthesis. Catalyzes the biosynthesis of deoxyribonucleotides from the corresponding ribonucleotides.</text>
</comment>
<gene>
    <name evidence="11" type="primary">UL39</name>
    <name evidence="8" type="synonym">RIR1</name>
    <name evidence="11" type="ORF">ILTVWG_ORF36</name>
</gene>
<comment type="similarity">
    <text evidence="1 8 9">Belongs to the ribonucleoside diphosphate reductase large chain family.</text>
</comment>
<dbReference type="Pfam" id="PF00317">
    <property type="entry name" value="Ribonuc_red_lgN"/>
    <property type="match status" value="1"/>
</dbReference>
<comment type="catalytic activity">
    <reaction evidence="8 9">
        <text>a 2'-deoxyribonucleoside 5'-diphosphate + [thioredoxin]-disulfide + H2O = a ribonucleoside 5'-diphosphate + [thioredoxin]-dithiol</text>
        <dbReference type="Rhea" id="RHEA:23252"/>
        <dbReference type="Rhea" id="RHEA-COMP:10698"/>
        <dbReference type="Rhea" id="RHEA-COMP:10700"/>
        <dbReference type="ChEBI" id="CHEBI:15377"/>
        <dbReference type="ChEBI" id="CHEBI:29950"/>
        <dbReference type="ChEBI" id="CHEBI:50058"/>
        <dbReference type="ChEBI" id="CHEBI:57930"/>
        <dbReference type="ChEBI" id="CHEBI:73316"/>
        <dbReference type="EC" id="1.17.4.1"/>
    </reaction>
</comment>
<sequence length="786" mass="87617">MLSFFDELESIAHLEECLRDIETRMRTSGFDPKSIIKDDFDIRDGREGLANRISMLVDGFKVSVLFNVELYRLLAELVHLRIRTKAVSFSEWLDTRGLSADCKQFILENAEHISAVVKDFYNGTYHQLARVGLQSAQKYESLYLGKLGNGKLESMGQFFTRLSAEAARGAFNIPQFAQALEVDGQVTPADVFTRFFTCLSSQLIVPPTPVMLFGGTSLAAYASCFLIDSSGRNTREAFNVVAEEVIPIMNNRGGIGISLPCLGAPQNESGCLGFLKALDSLVAASNGAAKRPTGLCVYFEPWHCDTLKILKIRGSSAGNEEFRCDNIFTAIWMPDLFMKRLQQPGSKWTLFDHRGEHLSNLFGEEFEKEYERLERENVGVATIPITEIMFQIIKSAVSTGTPFVVFKDAFNRHYFYNMQHRALKCSNLCTEIAHMADSDTVGVCNLISINLAAMVKNARAGLAGKPGSFFDYELLRETARTATIFANVMISLGNMPSQRAQSGNHRLRSLGVGVQGLHTACLMQGFGMTSVEGFEFNDTVFELLALETTGISCRLCELGLPPFDKYRESYYALGWLHIDGWPNTKLRYKNEWDSLRHRIDQSGLYNCQTVALMPTASSSQITEVSEGFQPVFGNMFSKISTTGEEVRPHLALTDAIDELYSDQGEKQAFLANLKKHQWSVRAALGSAWSESHVLAKFQTAFELDQEKLLYLSARRAPFIDHSQSNTLYITEDVDGTLSASRVSRLLQVAFKYGLKTAMYYCKVRKITNNGVFVGSCGDSLICSACQ</sequence>
<dbReference type="UniPathway" id="UPA00326"/>
<evidence type="ECO:0000256" key="9">
    <source>
        <dbReference type="RuleBase" id="RU003410"/>
    </source>
</evidence>
<dbReference type="Pfam" id="PF02867">
    <property type="entry name" value="Ribonuc_red_lgC"/>
    <property type="match status" value="1"/>
</dbReference>
<evidence type="ECO:0000256" key="1">
    <source>
        <dbReference type="ARBA" id="ARBA00010406"/>
    </source>
</evidence>
<dbReference type="InterPro" id="IPR013509">
    <property type="entry name" value="RNR_lsu_N"/>
</dbReference>
<protein>
    <recommendedName>
        <fullName evidence="8">Ribonucleoside-diphosphate reductase large subunit</fullName>
        <shortName evidence="8">R1</shortName>
        <ecNumber evidence="8">1.17.4.1</ecNumber>
    </recommendedName>
    <alternativeName>
        <fullName evidence="8">Ribonucleotide reductase large subunit</fullName>
    </alternativeName>
</protein>
<dbReference type="PRINTS" id="PR01183">
    <property type="entry name" value="RIBORDTASEM1"/>
</dbReference>
<feature type="binding site" evidence="8">
    <location>
        <position position="254"/>
    </location>
    <ligand>
        <name>substrate</name>
    </ligand>
</feature>
<feature type="binding site" evidence="8">
    <location>
        <begin position="614"/>
        <end position="618"/>
    </location>
    <ligand>
        <name>substrate</name>
    </ligand>
</feature>
<dbReference type="PANTHER" id="PTHR11573:SF6">
    <property type="entry name" value="RIBONUCLEOSIDE-DIPHOSPHATE REDUCTASE LARGE SUBUNIT"/>
    <property type="match status" value="1"/>
</dbReference>
<dbReference type="PROSITE" id="PS00089">
    <property type="entry name" value="RIBORED_LARGE"/>
    <property type="match status" value="1"/>
</dbReference>
<dbReference type="SUPFAM" id="SSF51998">
    <property type="entry name" value="PFL-like glycyl radical enzymes"/>
    <property type="match status" value="1"/>
</dbReference>
<reference evidence="12" key="1">
    <citation type="submission" date="2012-08" db="EMBL/GenBank/DDBJ databases">
        <authorList>
            <person name="Xu Y.-L."/>
            <person name="He P."/>
            <person name="Zhang L."/>
            <person name="Dong S.-L."/>
            <person name="Li F."/>
        </authorList>
    </citation>
    <scope>NUCLEOTIDE SEQUENCE [LARGE SCALE GENOMIC DNA]</scope>
</reference>
<keyword evidence="9" id="KW-0215">Deoxyribonucleotide synthesis</keyword>
<evidence type="ECO:0000313" key="12">
    <source>
        <dbReference type="Proteomes" id="UP000165693"/>
    </source>
</evidence>
<dbReference type="Proteomes" id="UP000165693">
    <property type="component" value="Genome"/>
</dbReference>
<feature type="active site" description="Proton acceptor" evidence="8">
    <location>
        <position position="431"/>
    </location>
</feature>
<keyword evidence="5 8" id="KW-0067">ATP-binding</keyword>
<dbReference type="InterPro" id="IPR039718">
    <property type="entry name" value="Rrm1"/>
</dbReference>
<feature type="site" description="Important for hydrogen atom transfer" evidence="8">
    <location>
        <position position="444"/>
    </location>
</feature>
<comment type="function">
    <text evidence="8">Ribonucleoside-diphosphate reductase holoenzyme provides the precursors necessary for viral DNA synthesis. Allows virus growth in non-dividing cells, as well as reactivation from latency in infected hosts. Catalyzes the biosynthesis of deoxyribonucleotides from the corresponding ribonucleotides.</text>
</comment>
<dbReference type="PANTHER" id="PTHR11573">
    <property type="entry name" value="RIBONUCLEOSIDE-DIPHOSPHATE REDUCTASE LARGE CHAIN"/>
    <property type="match status" value="1"/>
</dbReference>
<dbReference type="InterPro" id="IPR034717">
    <property type="entry name" value="HSV_RIR1"/>
</dbReference>
<dbReference type="NCBIfam" id="TIGR02506">
    <property type="entry name" value="NrdE_NrdA"/>
    <property type="match status" value="1"/>
</dbReference>
<feature type="active site" description="Proton acceptor" evidence="8">
    <location>
        <position position="427"/>
    </location>
</feature>
<evidence type="ECO:0000256" key="7">
    <source>
        <dbReference type="ARBA" id="ARBA00023157"/>
    </source>
</evidence>
<dbReference type="GO" id="GO:0004748">
    <property type="term" value="F:ribonucleoside-diphosphate reductase activity, thioredoxin disulfide as acceptor"/>
    <property type="evidence" value="ECO:0007669"/>
    <property type="project" value="UniProtKB-UniRule"/>
</dbReference>
<keyword evidence="2 8" id="KW-0244">Early protein</keyword>
<feature type="site" description="Important for hydrogen atom transfer" evidence="8">
    <location>
        <position position="224"/>
    </location>
</feature>
<dbReference type="HAMAP" id="MF_04026">
    <property type="entry name" value="HSV_RIR1"/>
    <property type="match status" value="1"/>
</dbReference>
<keyword evidence="6 8" id="KW-0560">Oxidoreductase</keyword>
<evidence type="ECO:0000313" key="11">
    <source>
        <dbReference type="EMBL" id="AGN48268.1"/>
    </source>
</evidence>
<dbReference type="EC" id="1.17.4.1" evidence="8"/>
<dbReference type="EMBL" id="JX458823">
    <property type="protein sequence ID" value="AGN48268.1"/>
    <property type="molecule type" value="Genomic_DNA"/>
</dbReference>
<organism evidence="11 12">
    <name type="scientific">Infectious laryngotracheitis virus</name>
    <name type="common">ILTV</name>
    <name type="synonym">Gallid herpesvirus 1</name>
    <dbReference type="NCBI Taxonomy" id="10386"/>
    <lineage>
        <taxon>Viruses</taxon>
        <taxon>Duplodnaviria</taxon>
        <taxon>Heunggongvirae</taxon>
        <taxon>Peploviricota</taxon>
        <taxon>Herviviricetes</taxon>
        <taxon>Herpesvirales</taxon>
        <taxon>Orthoherpesviridae</taxon>
        <taxon>Alphaherpesvirinae</taxon>
        <taxon>Iltovirus</taxon>
        <taxon>Iltovirus gallidalpha1</taxon>
    </lineage>
</organism>
<evidence type="ECO:0000256" key="3">
    <source>
        <dbReference type="ARBA" id="ARBA00022705"/>
    </source>
</evidence>
<keyword evidence="7 8" id="KW-1015">Disulfide bond</keyword>
<evidence type="ECO:0000259" key="10">
    <source>
        <dbReference type="PROSITE" id="PS00089"/>
    </source>
</evidence>
<dbReference type="InterPro" id="IPR013346">
    <property type="entry name" value="NrdE_NrdA_C"/>
</dbReference>
<evidence type="ECO:0000256" key="2">
    <source>
        <dbReference type="ARBA" id="ARBA00022518"/>
    </source>
</evidence>
<evidence type="ECO:0000256" key="5">
    <source>
        <dbReference type="ARBA" id="ARBA00022840"/>
    </source>
</evidence>
<dbReference type="GO" id="GO:0006260">
    <property type="term" value="P:DNA replication"/>
    <property type="evidence" value="ECO:0007669"/>
    <property type="project" value="UniProtKB-KW"/>
</dbReference>
<comment type="subunit">
    <text evidence="8">Heterotetramer composed of a homodimer of the large subunit (R1) and a homodimer of the small subunit (R2). Larger multisubunit protein complex are also active, composed of (R1)n(R2)n.</text>
</comment>
<dbReference type="Gene3D" id="3.20.70.20">
    <property type="match status" value="1"/>
</dbReference>
<dbReference type="GO" id="GO:0009263">
    <property type="term" value="P:deoxyribonucleotide biosynthetic process"/>
    <property type="evidence" value="ECO:0007669"/>
    <property type="project" value="UniProtKB-KW"/>
</dbReference>
<comment type="caution">
    <text evidence="8">Lacks conserved residue(s) required for the propagation of feature annotation.</text>
</comment>
<keyword evidence="4 8" id="KW-0547">Nucleotide-binding</keyword>
<feature type="site" description="Important for electron transfer" evidence="8">
    <location>
        <position position="760"/>
    </location>
</feature>
<keyword evidence="3" id="KW-0235">DNA replication</keyword>
<feature type="active site" description="Cysteine radical intermediate" evidence="8">
    <location>
        <position position="429"/>
    </location>
</feature>
<dbReference type="GO" id="GO:0005524">
    <property type="term" value="F:ATP binding"/>
    <property type="evidence" value="ECO:0007669"/>
    <property type="project" value="UniProtKB-UniRule"/>
</dbReference>
<organismHost>
    <name type="scientific">Gallus gallus</name>
    <name type="common">Chicken</name>
    <dbReference type="NCBI Taxonomy" id="9031"/>
</organismHost>